<dbReference type="RefSeq" id="WP_077399357.1">
    <property type="nucleotide sequence ID" value="NZ_CP019650.1"/>
</dbReference>
<gene>
    <name evidence="3" type="ORF">Mag101_00655</name>
</gene>
<dbReference type="InterPro" id="IPR051121">
    <property type="entry name" value="FAH"/>
</dbReference>
<dbReference type="OrthoDB" id="9779415at2"/>
<protein>
    <submittedName>
        <fullName evidence="3">Fumarylacetoacetate hydrolase</fullName>
    </submittedName>
</protein>
<keyword evidence="3" id="KW-0378">Hydrolase</keyword>
<comment type="similarity">
    <text evidence="1">Belongs to the FAH family.</text>
</comment>
<accession>A0A1Q2M0V0</accession>
<dbReference type="Gene3D" id="3.90.850.10">
    <property type="entry name" value="Fumarylacetoacetase-like, C-terminal domain"/>
    <property type="match status" value="1"/>
</dbReference>
<evidence type="ECO:0000313" key="4">
    <source>
        <dbReference type="Proteomes" id="UP000188219"/>
    </source>
</evidence>
<keyword evidence="4" id="KW-1185">Reference proteome</keyword>
<dbReference type="KEGG" id="maga:Mag101_00655"/>
<dbReference type="InterPro" id="IPR036663">
    <property type="entry name" value="Fumarylacetoacetase_C_sf"/>
</dbReference>
<dbReference type="AlphaFoldDB" id="A0A1Q2M0V0"/>
<dbReference type="GO" id="GO:0046872">
    <property type="term" value="F:metal ion binding"/>
    <property type="evidence" value="ECO:0007669"/>
    <property type="project" value="UniProtKB-KW"/>
</dbReference>
<dbReference type="GO" id="GO:0016787">
    <property type="term" value="F:hydrolase activity"/>
    <property type="evidence" value="ECO:0007669"/>
    <property type="project" value="UniProtKB-KW"/>
</dbReference>
<dbReference type="STRING" id="260552.Mag101_00655"/>
<dbReference type="PANTHER" id="PTHR42796:SF7">
    <property type="entry name" value="2-DEHYDRO-3-DEOXY-D-ARABINONATE DEHYDRATASE"/>
    <property type="match status" value="1"/>
</dbReference>
<evidence type="ECO:0000256" key="2">
    <source>
        <dbReference type="ARBA" id="ARBA00022723"/>
    </source>
</evidence>
<dbReference type="EMBL" id="CP019650">
    <property type="protein sequence ID" value="AQQ66324.1"/>
    <property type="molecule type" value="Genomic_DNA"/>
</dbReference>
<evidence type="ECO:0000256" key="1">
    <source>
        <dbReference type="ARBA" id="ARBA00010211"/>
    </source>
</evidence>
<dbReference type="PANTHER" id="PTHR42796">
    <property type="entry name" value="FUMARYLACETOACETATE HYDROLASE DOMAIN-CONTAINING PROTEIN 2A-RELATED"/>
    <property type="match status" value="1"/>
</dbReference>
<reference evidence="3" key="1">
    <citation type="submission" date="2017-02" db="EMBL/GenBank/DDBJ databases">
        <title>Genome of Microbulbifer agarilyticus GP101.</title>
        <authorList>
            <person name="Jung J."/>
            <person name="Bae S.S."/>
            <person name="Baek K."/>
        </authorList>
    </citation>
    <scope>NUCLEOTIDE SEQUENCE [LARGE SCALE GENOMIC DNA]</scope>
    <source>
        <strain evidence="3">GP101</strain>
    </source>
</reference>
<proteinExistence type="inferred from homology"/>
<keyword evidence="2" id="KW-0479">Metal-binding</keyword>
<dbReference type="Proteomes" id="UP000188219">
    <property type="component" value="Chromosome"/>
</dbReference>
<sequence length="397" mass="42723">MQKRILAEDILPADGTAGTLVGRAWIPAARSQNNVAGPSPILVAEDGVFDLSQIAPTFSTLINAGFNRSNIDTDKIRYLCSTEDLLENSHSESRDPALPHLLAPVDLQAVKACGVTFMCSMLERIIEERAGGDSARAAQIRTQLSSVIEGSISDIKPGSKDAEALKAVLQKEDLWSQYLEVGIGPYAEVFTKAQVLSSVGSGDDVGILPFSEWNNPEPEIVLLVNNQAQVVGATLGNDVNLRDIEGRSALLLGKAKDNNASCAIGPLVRLFDNTFSIEDVRKADVQLNIRGEDGFELNEVSPMTAISRDVLDLVGQTFNENHQYPDGIALFTGTLFAPTQDRDHPGQGFTHKLGDAVTIATPKLGALVNTVTHTNRAPQWEFGISALIKNLSERGLL</sequence>
<name>A0A1Q2M0V0_9GAMM</name>
<organism evidence="3 4">
    <name type="scientific">Microbulbifer agarilyticus</name>
    <dbReference type="NCBI Taxonomy" id="260552"/>
    <lineage>
        <taxon>Bacteria</taxon>
        <taxon>Pseudomonadati</taxon>
        <taxon>Pseudomonadota</taxon>
        <taxon>Gammaproteobacteria</taxon>
        <taxon>Cellvibrionales</taxon>
        <taxon>Microbulbiferaceae</taxon>
        <taxon>Microbulbifer</taxon>
    </lineage>
</organism>
<dbReference type="SUPFAM" id="SSF56529">
    <property type="entry name" value="FAH"/>
    <property type="match status" value="1"/>
</dbReference>
<evidence type="ECO:0000313" key="3">
    <source>
        <dbReference type="EMBL" id="AQQ66324.1"/>
    </source>
</evidence>